<comment type="caution">
    <text evidence="2">The sequence shown here is derived from an EMBL/GenBank/DDBJ whole genome shotgun (WGS) entry which is preliminary data.</text>
</comment>
<evidence type="ECO:0000256" key="1">
    <source>
        <dbReference type="SAM" id="SignalP"/>
    </source>
</evidence>
<feature type="chain" id="PRO_5019223437" evidence="1">
    <location>
        <begin position="26"/>
        <end position="121"/>
    </location>
</feature>
<dbReference type="AlphaFoldDB" id="A0A433D049"/>
<name>A0A433D049_9FUNG</name>
<sequence>MLLNNHIALFVTFLFLTLLAPIVHPSPIKKRAPSGFKVKLNPQDGIVHRLEKRAANGTEWYKKDMVVFLCSVERTDGVEERAIVKNATGLRNKDYKYSHNHKHPKRKLRFLCKPEIKGLDA</sequence>
<reference evidence="2 3" key="1">
    <citation type="journal article" date="2018" name="New Phytol.">
        <title>Phylogenomics of Endogonaceae and evolution of mycorrhizas within Mucoromycota.</title>
        <authorList>
            <person name="Chang Y."/>
            <person name="Desiro A."/>
            <person name="Na H."/>
            <person name="Sandor L."/>
            <person name="Lipzen A."/>
            <person name="Clum A."/>
            <person name="Barry K."/>
            <person name="Grigoriev I.V."/>
            <person name="Martin F.M."/>
            <person name="Stajich J.E."/>
            <person name="Smith M.E."/>
            <person name="Bonito G."/>
            <person name="Spatafora J.W."/>
        </authorList>
    </citation>
    <scope>NUCLEOTIDE SEQUENCE [LARGE SCALE GENOMIC DNA]</scope>
    <source>
        <strain evidence="2 3">GMNB39</strain>
    </source>
</reference>
<organism evidence="2 3">
    <name type="scientific">Jimgerdemannia flammicorona</name>
    <dbReference type="NCBI Taxonomy" id="994334"/>
    <lineage>
        <taxon>Eukaryota</taxon>
        <taxon>Fungi</taxon>
        <taxon>Fungi incertae sedis</taxon>
        <taxon>Mucoromycota</taxon>
        <taxon>Mucoromycotina</taxon>
        <taxon>Endogonomycetes</taxon>
        <taxon>Endogonales</taxon>
        <taxon>Endogonaceae</taxon>
        <taxon>Jimgerdemannia</taxon>
    </lineage>
</organism>
<gene>
    <name evidence="2" type="ORF">BC936DRAFT_149787</name>
</gene>
<evidence type="ECO:0000313" key="2">
    <source>
        <dbReference type="EMBL" id="RUP44212.1"/>
    </source>
</evidence>
<accession>A0A433D049</accession>
<keyword evidence="3" id="KW-1185">Reference proteome</keyword>
<keyword evidence="1" id="KW-0732">Signal</keyword>
<dbReference type="EMBL" id="RBNI01009358">
    <property type="protein sequence ID" value="RUP44212.1"/>
    <property type="molecule type" value="Genomic_DNA"/>
</dbReference>
<dbReference type="Proteomes" id="UP000268093">
    <property type="component" value="Unassembled WGS sequence"/>
</dbReference>
<feature type="signal peptide" evidence="1">
    <location>
        <begin position="1"/>
        <end position="25"/>
    </location>
</feature>
<protein>
    <submittedName>
        <fullName evidence="2">Uncharacterized protein</fullName>
    </submittedName>
</protein>
<evidence type="ECO:0000313" key="3">
    <source>
        <dbReference type="Proteomes" id="UP000268093"/>
    </source>
</evidence>
<proteinExistence type="predicted"/>